<dbReference type="EMBL" id="FMCS01000003">
    <property type="protein sequence ID" value="SCE91551.1"/>
    <property type="molecule type" value="Genomic_DNA"/>
</dbReference>
<accession>A0A1C4W694</accession>
<evidence type="ECO:0000313" key="2">
    <source>
        <dbReference type="Proteomes" id="UP000199629"/>
    </source>
</evidence>
<evidence type="ECO:0000313" key="1">
    <source>
        <dbReference type="EMBL" id="SCE91551.1"/>
    </source>
</evidence>
<dbReference type="AlphaFoldDB" id="A0A1C4W694"/>
<organism evidence="1 2">
    <name type="scientific">Micromonospora chaiyaphumensis</name>
    <dbReference type="NCBI Taxonomy" id="307119"/>
    <lineage>
        <taxon>Bacteria</taxon>
        <taxon>Bacillati</taxon>
        <taxon>Actinomycetota</taxon>
        <taxon>Actinomycetes</taxon>
        <taxon>Micromonosporales</taxon>
        <taxon>Micromonosporaceae</taxon>
        <taxon>Micromonospora</taxon>
    </lineage>
</organism>
<keyword evidence="2" id="KW-1185">Reference proteome</keyword>
<name>A0A1C4W694_9ACTN</name>
<sequence length="70" mass="7842">MVRRIGMPQHFDHPDHLAVMPLSNEDAIRPGHVGQHGREVSHYRVTLWNAVGASVESKVRLSVGQAQLHQ</sequence>
<reference evidence="2" key="1">
    <citation type="submission" date="2016-06" db="EMBL/GenBank/DDBJ databases">
        <authorList>
            <person name="Varghese N."/>
            <person name="Submissions Spin"/>
        </authorList>
    </citation>
    <scope>NUCLEOTIDE SEQUENCE [LARGE SCALE GENOMIC DNA]</scope>
    <source>
        <strain evidence="2">DSM 45246</strain>
    </source>
</reference>
<gene>
    <name evidence="1" type="ORF">GA0070214_103243</name>
</gene>
<dbReference type="Proteomes" id="UP000199629">
    <property type="component" value="Unassembled WGS sequence"/>
</dbReference>
<proteinExistence type="predicted"/>
<protein>
    <submittedName>
        <fullName evidence="1">Uncharacterized protein</fullName>
    </submittedName>
</protein>